<dbReference type="EMBL" id="JACGWL010000012">
    <property type="protein sequence ID" value="KAK4390896.1"/>
    <property type="molecule type" value="Genomic_DNA"/>
</dbReference>
<comment type="caution">
    <text evidence="1">The sequence shown here is derived from an EMBL/GenBank/DDBJ whole genome shotgun (WGS) entry which is preliminary data.</text>
</comment>
<dbReference type="PANTHER" id="PTHR33070">
    <property type="entry name" value="OS06G0725500 PROTEIN"/>
    <property type="match status" value="1"/>
</dbReference>
<dbReference type="GO" id="GO:0048364">
    <property type="term" value="P:root development"/>
    <property type="evidence" value="ECO:0007669"/>
    <property type="project" value="InterPro"/>
</dbReference>
<dbReference type="Proteomes" id="UP001289374">
    <property type="component" value="Unassembled WGS sequence"/>
</dbReference>
<evidence type="ECO:0000313" key="1">
    <source>
        <dbReference type="EMBL" id="KAK4390896.1"/>
    </source>
</evidence>
<proteinExistence type="predicted"/>
<name>A0AAE1WCP8_9LAMI</name>
<accession>A0AAE1WCP8</accession>
<protein>
    <submittedName>
        <fullName evidence="1">Uncharacterized protein</fullName>
    </submittedName>
</protein>
<dbReference type="InterPro" id="IPR004320">
    <property type="entry name" value="BPS1_pln"/>
</dbReference>
<keyword evidence="2" id="KW-1185">Reference proteome</keyword>
<dbReference type="PANTHER" id="PTHR33070:SF129">
    <property type="entry name" value="DUF241 DOMAIN PROTEIN"/>
    <property type="match status" value="1"/>
</dbReference>
<reference evidence="1" key="1">
    <citation type="submission" date="2020-06" db="EMBL/GenBank/DDBJ databases">
        <authorList>
            <person name="Li T."/>
            <person name="Hu X."/>
            <person name="Zhang T."/>
            <person name="Song X."/>
            <person name="Zhang H."/>
            <person name="Dai N."/>
            <person name="Sheng W."/>
            <person name="Hou X."/>
            <person name="Wei L."/>
        </authorList>
    </citation>
    <scope>NUCLEOTIDE SEQUENCE</scope>
    <source>
        <strain evidence="1">K16</strain>
        <tissue evidence="1">Leaf</tissue>
    </source>
</reference>
<dbReference type="Pfam" id="PF03087">
    <property type="entry name" value="BPS1"/>
    <property type="match status" value="1"/>
</dbReference>
<evidence type="ECO:0000313" key="2">
    <source>
        <dbReference type="Proteomes" id="UP001289374"/>
    </source>
</evidence>
<dbReference type="GO" id="GO:0048367">
    <property type="term" value="P:shoot system development"/>
    <property type="evidence" value="ECO:0007669"/>
    <property type="project" value="InterPro"/>
</dbReference>
<dbReference type="AlphaFoldDB" id="A0AAE1WCP8"/>
<gene>
    <name evidence="1" type="ORF">Sango_2152900</name>
</gene>
<organism evidence="1 2">
    <name type="scientific">Sesamum angolense</name>
    <dbReference type="NCBI Taxonomy" id="2727404"/>
    <lineage>
        <taxon>Eukaryota</taxon>
        <taxon>Viridiplantae</taxon>
        <taxon>Streptophyta</taxon>
        <taxon>Embryophyta</taxon>
        <taxon>Tracheophyta</taxon>
        <taxon>Spermatophyta</taxon>
        <taxon>Magnoliopsida</taxon>
        <taxon>eudicotyledons</taxon>
        <taxon>Gunneridae</taxon>
        <taxon>Pentapetalae</taxon>
        <taxon>asterids</taxon>
        <taxon>lamiids</taxon>
        <taxon>Lamiales</taxon>
        <taxon>Pedaliaceae</taxon>
        <taxon>Sesamum</taxon>
    </lineage>
</organism>
<sequence>MKGSKQFSPKAVLDMGQDLKIMKEILEEAEAIGFSIPKSHDSHLRGKGKLKTKKLSSGFEIYPFRTNAIIELRLKSSESASTSTTSICANLDSLRDLHEGLNNLIQMPSVQHALSQGEGENWVNELLEESLRLVDLCGVSRDVVCLTKESIQDLESAIRRNGGEKATPDHINAYVASRKKINKMVNKCIKNLKSLNQSSTPLPAIGTILKETEALDFSVLKSVLILLSGEKEGSKQRSWSLLSKFSQTKRVHSDVEQETAAENLCSLNIHKSRKGMDNITLKQLKSAEMSIQELEEGLEALFRSLVKTRVSLLNVLSH</sequence>
<reference evidence="1" key="2">
    <citation type="journal article" date="2024" name="Plant">
        <title>Genomic evolution and insights into agronomic trait innovations of Sesamum species.</title>
        <authorList>
            <person name="Miao H."/>
            <person name="Wang L."/>
            <person name="Qu L."/>
            <person name="Liu H."/>
            <person name="Sun Y."/>
            <person name="Le M."/>
            <person name="Wang Q."/>
            <person name="Wei S."/>
            <person name="Zheng Y."/>
            <person name="Lin W."/>
            <person name="Duan Y."/>
            <person name="Cao H."/>
            <person name="Xiong S."/>
            <person name="Wang X."/>
            <person name="Wei L."/>
            <person name="Li C."/>
            <person name="Ma Q."/>
            <person name="Ju M."/>
            <person name="Zhao R."/>
            <person name="Li G."/>
            <person name="Mu C."/>
            <person name="Tian Q."/>
            <person name="Mei H."/>
            <person name="Zhang T."/>
            <person name="Gao T."/>
            <person name="Zhang H."/>
        </authorList>
    </citation>
    <scope>NUCLEOTIDE SEQUENCE</scope>
    <source>
        <strain evidence="1">K16</strain>
    </source>
</reference>